<organism evidence="1 2">
    <name type="scientific">Vasconcelosia minhoensis LEGE 07310</name>
    <dbReference type="NCBI Taxonomy" id="915328"/>
    <lineage>
        <taxon>Bacteria</taxon>
        <taxon>Bacillati</taxon>
        <taxon>Cyanobacteriota</taxon>
        <taxon>Cyanophyceae</taxon>
        <taxon>Nodosilineales</taxon>
        <taxon>Cymatolegaceae</taxon>
        <taxon>Vasconcelosia</taxon>
        <taxon>Vasconcelosia minhoensis</taxon>
    </lineage>
</organism>
<feature type="non-terminal residue" evidence="1">
    <location>
        <position position="1"/>
    </location>
</feature>
<keyword evidence="2" id="KW-1185">Reference proteome</keyword>
<accession>A0A8J7ANN0</accession>
<gene>
    <name evidence="1" type="ORF">IQ241_10920</name>
</gene>
<evidence type="ECO:0000313" key="2">
    <source>
        <dbReference type="Proteomes" id="UP000636505"/>
    </source>
</evidence>
<evidence type="ECO:0000313" key="1">
    <source>
        <dbReference type="EMBL" id="MBE9077799.1"/>
    </source>
</evidence>
<dbReference type="AlphaFoldDB" id="A0A8J7ANN0"/>
<dbReference type="Proteomes" id="UP000636505">
    <property type="component" value="Unassembled WGS sequence"/>
</dbReference>
<proteinExistence type="predicted"/>
<comment type="caution">
    <text evidence="1">The sequence shown here is derived from an EMBL/GenBank/DDBJ whole genome shotgun (WGS) entry which is preliminary data.</text>
</comment>
<reference evidence="1" key="1">
    <citation type="submission" date="2020-10" db="EMBL/GenBank/DDBJ databases">
        <authorList>
            <person name="Castelo-Branco R."/>
            <person name="Eusebio N."/>
            <person name="Adriana R."/>
            <person name="Vieira A."/>
            <person name="Brugerolle De Fraissinette N."/>
            <person name="Rezende De Castro R."/>
            <person name="Schneider M.P."/>
            <person name="Vasconcelos V."/>
            <person name="Leao P.N."/>
        </authorList>
    </citation>
    <scope>NUCLEOTIDE SEQUENCE</scope>
    <source>
        <strain evidence="1">LEGE 07310</strain>
    </source>
</reference>
<protein>
    <submittedName>
        <fullName evidence="1">Uncharacterized protein</fullName>
    </submittedName>
</protein>
<dbReference type="EMBL" id="JADEXG010000022">
    <property type="protein sequence ID" value="MBE9077799.1"/>
    <property type="molecule type" value="Genomic_DNA"/>
</dbReference>
<name>A0A8J7ANN0_9CYAN</name>
<sequence>VLVLLELSSGYSFIETECENRTYATWMEQVKQWWQGSVWQCHLLDDN</sequence>